<keyword evidence="3" id="KW-0288">FMN</keyword>
<dbReference type="EMBL" id="CP135076">
    <property type="protein sequence ID" value="WNO54061.1"/>
    <property type="molecule type" value="Genomic_DNA"/>
</dbReference>
<dbReference type="PIRSF" id="PIRSF000138">
    <property type="entry name" value="Al-hdrx_acd_dh"/>
    <property type="match status" value="1"/>
</dbReference>
<dbReference type="Pfam" id="PF01070">
    <property type="entry name" value="FMN_dh"/>
    <property type="match status" value="1"/>
</dbReference>
<dbReference type="Gene3D" id="3.20.20.70">
    <property type="entry name" value="Aldolase class I"/>
    <property type="match status" value="1"/>
</dbReference>
<organism evidence="8 9">
    <name type="scientific">Stakelama saccharophila</name>
    <dbReference type="NCBI Taxonomy" id="3075605"/>
    <lineage>
        <taxon>Bacteria</taxon>
        <taxon>Pseudomonadati</taxon>
        <taxon>Pseudomonadota</taxon>
        <taxon>Alphaproteobacteria</taxon>
        <taxon>Sphingomonadales</taxon>
        <taxon>Sphingomonadaceae</taxon>
        <taxon>Stakelama</taxon>
    </lineage>
</organism>
<evidence type="ECO:0000313" key="9">
    <source>
        <dbReference type="Proteomes" id="UP001302249"/>
    </source>
</evidence>
<dbReference type="PANTHER" id="PTHR10578:SF107">
    <property type="entry name" value="2-HYDROXYACID OXIDASE 1"/>
    <property type="match status" value="1"/>
</dbReference>
<reference evidence="8 9" key="1">
    <citation type="submission" date="2023-09" db="EMBL/GenBank/DDBJ databases">
        <authorList>
            <person name="Rey-Velasco X."/>
        </authorList>
    </citation>
    <scope>NUCLEOTIDE SEQUENCE [LARGE SCALE GENOMIC DNA]</scope>
    <source>
        <strain evidence="8 9">W311</strain>
    </source>
</reference>
<evidence type="ECO:0000256" key="3">
    <source>
        <dbReference type="ARBA" id="ARBA00022643"/>
    </source>
</evidence>
<feature type="domain" description="FMN hydroxy acid dehydrogenase" evidence="7">
    <location>
        <begin position="24"/>
        <end position="406"/>
    </location>
</feature>
<dbReference type="InterPro" id="IPR012133">
    <property type="entry name" value="Alpha-hydoxy_acid_DH_FMN"/>
</dbReference>
<keyword evidence="4 8" id="KW-0560">Oxidoreductase</keyword>
<protein>
    <submittedName>
        <fullName evidence="8">Alpha-hydroxy acid oxidase</fullName>
        <ecNumber evidence="8">1.-.-.-</ecNumber>
    </submittedName>
</protein>
<name>A0ABZ0BAC6_9SPHN</name>
<dbReference type="GO" id="GO:0016491">
    <property type="term" value="F:oxidoreductase activity"/>
    <property type="evidence" value="ECO:0007669"/>
    <property type="project" value="UniProtKB-KW"/>
</dbReference>
<evidence type="ECO:0000313" key="8">
    <source>
        <dbReference type="EMBL" id="WNO54061.1"/>
    </source>
</evidence>
<gene>
    <name evidence="8" type="ORF">RPR59_02035</name>
</gene>
<evidence type="ECO:0000256" key="4">
    <source>
        <dbReference type="ARBA" id="ARBA00023002"/>
    </source>
</evidence>
<evidence type="ECO:0000256" key="2">
    <source>
        <dbReference type="ARBA" id="ARBA00022630"/>
    </source>
</evidence>
<dbReference type="PROSITE" id="PS51349">
    <property type="entry name" value="FMN_HYDROXY_ACID_DH_2"/>
    <property type="match status" value="1"/>
</dbReference>
<dbReference type="CDD" id="cd02809">
    <property type="entry name" value="alpha_hydroxyacid_oxid_FMN"/>
    <property type="match status" value="1"/>
</dbReference>
<evidence type="ECO:0000256" key="5">
    <source>
        <dbReference type="ARBA" id="ARBA00024042"/>
    </source>
</evidence>
<evidence type="ECO:0000256" key="6">
    <source>
        <dbReference type="SAM" id="MobiDB-lite"/>
    </source>
</evidence>
<evidence type="ECO:0000259" key="7">
    <source>
        <dbReference type="PROSITE" id="PS51349"/>
    </source>
</evidence>
<dbReference type="SUPFAM" id="SSF51395">
    <property type="entry name" value="FMN-linked oxidoreductases"/>
    <property type="match status" value="1"/>
</dbReference>
<dbReference type="InterPro" id="IPR037396">
    <property type="entry name" value="FMN_HAD"/>
</dbReference>
<proteinExistence type="inferred from homology"/>
<dbReference type="EC" id="1.-.-.-" evidence="8"/>
<dbReference type="InterPro" id="IPR000262">
    <property type="entry name" value="FMN-dep_DH"/>
</dbReference>
<dbReference type="RefSeq" id="WP_313916151.1">
    <property type="nucleotide sequence ID" value="NZ_CP135076.1"/>
</dbReference>
<feature type="region of interest" description="Disordered" evidence="6">
    <location>
        <begin position="1"/>
        <end position="20"/>
    </location>
</feature>
<dbReference type="Proteomes" id="UP001302249">
    <property type="component" value="Chromosome"/>
</dbReference>
<accession>A0ABZ0BAC6</accession>
<keyword evidence="2" id="KW-0285">Flavoprotein</keyword>
<evidence type="ECO:0000256" key="1">
    <source>
        <dbReference type="ARBA" id="ARBA00001917"/>
    </source>
</evidence>
<dbReference type="PANTHER" id="PTHR10578">
    <property type="entry name" value="S -2-HYDROXY-ACID OXIDASE-RELATED"/>
    <property type="match status" value="1"/>
</dbReference>
<dbReference type="InterPro" id="IPR013785">
    <property type="entry name" value="Aldolase_TIM"/>
</dbReference>
<comment type="cofactor">
    <cofactor evidence="1">
        <name>FMN</name>
        <dbReference type="ChEBI" id="CHEBI:58210"/>
    </cofactor>
</comment>
<comment type="similarity">
    <text evidence="5">Belongs to the FMN-dependent alpha-hydroxy acid dehydrogenase family.</text>
</comment>
<sequence>MAVRPRSSVAQMDGSPPRRYYTGRNLERARAIADLRARTHRLMPRFVLEYLEGGAGEEATVRREREAFAEWRFQPHILVDESNRSTKRDILGREAAMPLAIAPTGLNALFLHRGDTALAQGAARMGVPYIQSTMSNDSIERVAEIEGLRHWWQLYVFGGEEVWQELLRRADAAGCEALVLTTNAQIFGDREWNSRTRYPGGWPTLAAMLDAARHPRWAAATVAHGMPEFSNVIDFVPKDKRSFFDSATWIREQMPKTLSWDDVARIRARWPKPFFVKGLLNLEDVRRARDSGVDGIILGSHGGRQMDWAVSALDILPEAREIVGGATALYMSGGIRHGTDIIKALALGADAVLTGRAALYGLCAGGADGVYRALDILRKQMMNELGQAGMASLDALSPALLRHMPRIPVPVV</sequence>
<keyword evidence="9" id="KW-1185">Reference proteome</keyword>